<organism evidence="1 2">
    <name type="scientific">[Ruminococcus] torques</name>
    <dbReference type="NCBI Taxonomy" id="33039"/>
    <lineage>
        <taxon>Bacteria</taxon>
        <taxon>Bacillati</taxon>
        <taxon>Bacillota</taxon>
        <taxon>Clostridia</taxon>
        <taxon>Lachnospirales</taxon>
        <taxon>Lachnospiraceae</taxon>
        <taxon>Mediterraneibacter</taxon>
    </lineage>
</organism>
<sequence length="82" mass="10030">MESPALNAEEKKKFGDIRYGREGKIEVMRSLQKTCCYYWVSENCKGKHFRRYKQFFETEVSKWFEDSSKKWNRTEFIKSIAW</sequence>
<dbReference type="Proteomes" id="UP000363661">
    <property type="component" value="Unassembled WGS sequence"/>
</dbReference>
<name>A0A564T3S0_9FIRM</name>
<protein>
    <submittedName>
        <fullName evidence="1">Uncharacterized protein</fullName>
    </submittedName>
</protein>
<accession>A0A564T3S0</accession>
<reference evidence="1 2" key="1">
    <citation type="submission" date="2019-07" db="EMBL/GenBank/DDBJ databases">
        <authorList>
            <person name="Hibberd C M."/>
            <person name="Gehrig L. J."/>
            <person name="Chang H.-W."/>
            <person name="Venkatesh S."/>
        </authorList>
    </citation>
    <scope>NUCLEOTIDE SEQUENCE [LARGE SCALE GENOMIC DNA]</scope>
    <source>
        <strain evidence="1">Ruminococcus_torques_SSTS_Bg7063</strain>
    </source>
</reference>
<proteinExistence type="predicted"/>
<dbReference type="AlphaFoldDB" id="A0A564T3S0"/>
<evidence type="ECO:0000313" key="1">
    <source>
        <dbReference type="EMBL" id="VUX01892.1"/>
    </source>
</evidence>
<dbReference type="EMBL" id="CABHNA010000039">
    <property type="protein sequence ID" value="VUX01892.1"/>
    <property type="molecule type" value="Genomic_DNA"/>
</dbReference>
<gene>
    <name evidence="1" type="ORF">RTSSTS7063_00898</name>
</gene>
<evidence type="ECO:0000313" key="2">
    <source>
        <dbReference type="Proteomes" id="UP000363661"/>
    </source>
</evidence>
<keyword evidence="2" id="KW-1185">Reference proteome</keyword>